<evidence type="ECO:0000313" key="2">
    <source>
        <dbReference type="EMBL" id="KAK6644088.1"/>
    </source>
</evidence>
<dbReference type="EMBL" id="JAWJWE010000001">
    <property type="protein sequence ID" value="KAK6644088.1"/>
    <property type="molecule type" value="Genomic_DNA"/>
</dbReference>
<evidence type="ECO:0000313" key="3">
    <source>
        <dbReference type="Proteomes" id="UP001372834"/>
    </source>
</evidence>
<dbReference type="Proteomes" id="UP001372834">
    <property type="component" value="Unassembled WGS sequence"/>
</dbReference>
<comment type="caution">
    <text evidence="2">The sequence shown here is derived from an EMBL/GenBank/DDBJ whole genome shotgun (WGS) entry which is preliminary data.</text>
</comment>
<gene>
    <name evidence="2" type="ORF">RUM43_000354</name>
</gene>
<proteinExistence type="predicted"/>
<feature type="region of interest" description="Disordered" evidence="1">
    <location>
        <begin position="46"/>
        <end position="79"/>
    </location>
</feature>
<protein>
    <submittedName>
        <fullName evidence="2">Uncharacterized protein</fullName>
    </submittedName>
</protein>
<accession>A0AAN8SCC9</accession>
<evidence type="ECO:0000256" key="1">
    <source>
        <dbReference type="SAM" id="MobiDB-lite"/>
    </source>
</evidence>
<name>A0AAN8SCC9_POLSC</name>
<dbReference type="AlphaFoldDB" id="A0AAN8SCC9"/>
<organism evidence="2 3">
    <name type="scientific">Polyplax serrata</name>
    <name type="common">Common mouse louse</name>
    <dbReference type="NCBI Taxonomy" id="468196"/>
    <lineage>
        <taxon>Eukaryota</taxon>
        <taxon>Metazoa</taxon>
        <taxon>Ecdysozoa</taxon>
        <taxon>Arthropoda</taxon>
        <taxon>Hexapoda</taxon>
        <taxon>Insecta</taxon>
        <taxon>Pterygota</taxon>
        <taxon>Neoptera</taxon>
        <taxon>Paraneoptera</taxon>
        <taxon>Psocodea</taxon>
        <taxon>Troctomorpha</taxon>
        <taxon>Phthiraptera</taxon>
        <taxon>Anoplura</taxon>
        <taxon>Polyplacidae</taxon>
        <taxon>Polyplax</taxon>
    </lineage>
</organism>
<reference evidence="2 3" key="1">
    <citation type="submission" date="2023-10" db="EMBL/GenBank/DDBJ databases">
        <title>Genomes of two closely related lineages of the louse Polyplax serrata with different host specificities.</title>
        <authorList>
            <person name="Martinu J."/>
            <person name="Tarabai H."/>
            <person name="Stefka J."/>
            <person name="Hypsa V."/>
        </authorList>
    </citation>
    <scope>NUCLEOTIDE SEQUENCE [LARGE SCALE GENOMIC DNA]</scope>
    <source>
        <strain evidence="2">HR10_N</strain>
    </source>
</reference>
<sequence length="102" mass="11941">MSDRIYGMNDLSKLCHLTSSIRQWFPIFENHQFTYDVAFKSRQPLRGSIDNSKQKSPKLAGVLRRREPPEPSPVEKPPDKPLWKKGFAIIQVQYFGYNVKFL</sequence>